<keyword evidence="2" id="KW-1185">Reference proteome</keyword>
<organism evidence="1 2">
    <name type="scientific">Vespula maculifrons</name>
    <name type="common">Eastern yellow jacket</name>
    <name type="synonym">Wasp</name>
    <dbReference type="NCBI Taxonomy" id="7453"/>
    <lineage>
        <taxon>Eukaryota</taxon>
        <taxon>Metazoa</taxon>
        <taxon>Ecdysozoa</taxon>
        <taxon>Arthropoda</taxon>
        <taxon>Hexapoda</taxon>
        <taxon>Insecta</taxon>
        <taxon>Pterygota</taxon>
        <taxon>Neoptera</taxon>
        <taxon>Endopterygota</taxon>
        <taxon>Hymenoptera</taxon>
        <taxon>Apocrita</taxon>
        <taxon>Aculeata</taxon>
        <taxon>Vespoidea</taxon>
        <taxon>Vespidae</taxon>
        <taxon>Vespinae</taxon>
        <taxon>Vespula</taxon>
    </lineage>
</organism>
<accession>A0ABD2BLI8</accession>
<dbReference type="AlphaFoldDB" id="A0ABD2BLI8"/>
<comment type="caution">
    <text evidence="1">The sequence shown here is derived from an EMBL/GenBank/DDBJ whole genome shotgun (WGS) entry which is preliminary data.</text>
</comment>
<evidence type="ECO:0000313" key="1">
    <source>
        <dbReference type="EMBL" id="KAL2733640.1"/>
    </source>
</evidence>
<dbReference type="EMBL" id="JAYRBN010000073">
    <property type="protein sequence ID" value="KAL2733640.1"/>
    <property type="molecule type" value="Genomic_DNA"/>
</dbReference>
<dbReference type="Proteomes" id="UP001607303">
    <property type="component" value="Unassembled WGS sequence"/>
</dbReference>
<protein>
    <submittedName>
        <fullName evidence="1">Uncharacterized protein</fullName>
    </submittedName>
</protein>
<name>A0ABD2BLI8_VESMC</name>
<gene>
    <name evidence="1" type="ORF">V1477_014074</name>
</gene>
<reference evidence="1 2" key="1">
    <citation type="journal article" date="2024" name="Ann. Entomol. Soc. Am.">
        <title>Genomic analyses of the southern and eastern yellowjacket wasps (Hymenoptera: Vespidae) reveal evolutionary signatures of social life.</title>
        <authorList>
            <person name="Catto M.A."/>
            <person name="Caine P.B."/>
            <person name="Orr S.E."/>
            <person name="Hunt B.G."/>
            <person name="Goodisman M.A.D."/>
        </authorList>
    </citation>
    <scope>NUCLEOTIDE SEQUENCE [LARGE SCALE GENOMIC DNA]</scope>
    <source>
        <strain evidence="1">232</strain>
        <tissue evidence="1">Head and thorax</tissue>
    </source>
</reference>
<proteinExistence type="predicted"/>
<sequence length="134" mass="15040">MFTPYPCGCTFSRIIDNLTGLARGDQVAMGISQRPLMEMDFRIGVDYKMHFVAKEINHGCVTLACIGSPLSRDRTVEGYRHAINFRMFELHCPLTAGTLICPAHGMNHSSSRTETIAWLLLHDCAKLEWKHDGS</sequence>
<evidence type="ECO:0000313" key="2">
    <source>
        <dbReference type="Proteomes" id="UP001607303"/>
    </source>
</evidence>